<gene>
    <name evidence="4" type="ORF">SAMN04488125_105135</name>
</gene>
<dbReference type="PANTHER" id="PTHR47739">
    <property type="entry name" value="TRNA1(VAL) (ADENINE(37)-N6)-METHYLTRANSFERASE"/>
    <property type="match status" value="1"/>
</dbReference>
<dbReference type="SUPFAM" id="SSF53335">
    <property type="entry name" value="S-adenosyl-L-methionine-dependent methyltransferases"/>
    <property type="match status" value="1"/>
</dbReference>
<dbReference type="STRING" id="414703.SAMN04488125_105135"/>
<reference evidence="5" key="1">
    <citation type="submission" date="2016-10" db="EMBL/GenBank/DDBJ databases">
        <authorList>
            <person name="Varghese N."/>
            <person name="Submissions S."/>
        </authorList>
    </citation>
    <scope>NUCLEOTIDE SEQUENCE [LARGE SCALE GENOMIC DNA]</scope>
    <source>
        <strain evidence="5">CGMCC 1.6474</strain>
    </source>
</reference>
<dbReference type="Gene3D" id="3.40.50.150">
    <property type="entry name" value="Vaccinia Virus protein VP39"/>
    <property type="match status" value="1"/>
</dbReference>
<dbReference type="AlphaFoldDB" id="A0A1I4D3Y1"/>
<name>A0A1I4D3Y1_9HYPH</name>
<dbReference type="Proteomes" id="UP000198804">
    <property type="component" value="Unassembled WGS sequence"/>
</dbReference>
<evidence type="ECO:0000259" key="3">
    <source>
        <dbReference type="Pfam" id="PF05175"/>
    </source>
</evidence>
<dbReference type="PANTHER" id="PTHR47739:SF1">
    <property type="entry name" value="TRNA1(VAL) (ADENINE(37)-N6)-METHYLTRANSFERASE"/>
    <property type="match status" value="1"/>
</dbReference>
<keyword evidence="5" id="KW-1185">Reference proteome</keyword>
<evidence type="ECO:0000256" key="1">
    <source>
        <dbReference type="ARBA" id="ARBA00022603"/>
    </source>
</evidence>
<keyword evidence="1 4" id="KW-0489">Methyltransferase</keyword>
<sequence>MRALLPNCAMTPAAEPDRFFGGRLTLHQPPRGAHRAGTDAVLLARWIAPEPGETVADLGAATGAVGLTVAHLVPECRAVLVERDPALAALARENVVANSLDGRVSVIEADLLASGAARRAAGLVPDSADLVLTNPPFFAGPGHRPSPDAGRAAAHAFAAEDGLEAWMRACADLARPGGRIGLIHRADALPACLDALKGRFGDCAVRPVHARADRPAIRVLIAGRKGSRAPFRLLPPLVLQEADGRFTPEAAALHGRI</sequence>
<dbReference type="Pfam" id="PF05175">
    <property type="entry name" value="MTS"/>
    <property type="match status" value="1"/>
</dbReference>
<feature type="domain" description="Methyltransferase small" evidence="3">
    <location>
        <begin position="42"/>
        <end position="141"/>
    </location>
</feature>
<organism evidence="4 5">
    <name type="scientific">Methylorubrum salsuginis</name>
    <dbReference type="NCBI Taxonomy" id="414703"/>
    <lineage>
        <taxon>Bacteria</taxon>
        <taxon>Pseudomonadati</taxon>
        <taxon>Pseudomonadota</taxon>
        <taxon>Alphaproteobacteria</taxon>
        <taxon>Hyphomicrobiales</taxon>
        <taxon>Methylobacteriaceae</taxon>
        <taxon>Methylorubrum</taxon>
    </lineage>
</organism>
<evidence type="ECO:0000256" key="2">
    <source>
        <dbReference type="ARBA" id="ARBA00022691"/>
    </source>
</evidence>
<protein>
    <submittedName>
        <fullName evidence="4">tRNA1(Val) A37 N6-methylase TrmN6</fullName>
    </submittedName>
</protein>
<evidence type="ECO:0000313" key="4">
    <source>
        <dbReference type="EMBL" id="SFK87520.1"/>
    </source>
</evidence>
<keyword evidence="2" id="KW-0949">S-adenosyl-L-methionine</keyword>
<accession>A0A1I4D3Y1</accession>
<keyword evidence="1 4" id="KW-0808">Transferase</keyword>
<dbReference type="GO" id="GO:0032259">
    <property type="term" value="P:methylation"/>
    <property type="evidence" value="ECO:0007669"/>
    <property type="project" value="UniProtKB-KW"/>
</dbReference>
<dbReference type="GO" id="GO:0008168">
    <property type="term" value="F:methyltransferase activity"/>
    <property type="evidence" value="ECO:0007669"/>
    <property type="project" value="UniProtKB-KW"/>
</dbReference>
<evidence type="ECO:0000313" key="5">
    <source>
        <dbReference type="Proteomes" id="UP000198804"/>
    </source>
</evidence>
<dbReference type="EMBL" id="FOSV01000005">
    <property type="protein sequence ID" value="SFK87520.1"/>
    <property type="molecule type" value="Genomic_DNA"/>
</dbReference>
<proteinExistence type="predicted"/>
<dbReference type="InterPro" id="IPR029063">
    <property type="entry name" value="SAM-dependent_MTases_sf"/>
</dbReference>
<dbReference type="CDD" id="cd02440">
    <property type="entry name" value="AdoMet_MTases"/>
    <property type="match status" value="1"/>
</dbReference>
<dbReference type="InterPro" id="IPR007848">
    <property type="entry name" value="Small_mtfrase_dom"/>
</dbReference>
<dbReference type="InterPro" id="IPR050210">
    <property type="entry name" value="tRNA_Adenine-N(6)_MTase"/>
</dbReference>